<feature type="domain" description="Sec23/Sec24 trunk" evidence="12">
    <location>
        <begin position="308"/>
        <end position="538"/>
    </location>
</feature>
<dbReference type="InterPro" id="IPR006900">
    <property type="entry name" value="Sec23/24_helical_dom"/>
</dbReference>
<evidence type="ECO:0000259" key="14">
    <source>
        <dbReference type="Pfam" id="PF08033"/>
    </source>
</evidence>
<evidence type="ECO:0000259" key="13">
    <source>
        <dbReference type="Pfam" id="PF04815"/>
    </source>
</evidence>
<dbReference type="RefSeq" id="XP_067919299.1">
    <property type="nucleotide sequence ID" value="XM_068068725.1"/>
</dbReference>
<evidence type="ECO:0000256" key="8">
    <source>
        <dbReference type="ARBA" id="ARBA00023034"/>
    </source>
</evidence>
<dbReference type="Pfam" id="PF04811">
    <property type="entry name" value="Sec23_trunk"/>
    <property type="match status" value="1"/>
</dbReference>
<gene>
    <name evidence="15" type="ORF">CSUI_008597</name>
</gene>
<keyword evidence="16" id="KW-1185">Reference proteome</keyword>
<keyword evidence="5" id="KW-0256">Endoplasmic reticulum</keyword>
<keyword evidence="7" id="KW-0653">Protein transport</keyword>
<feature type="domain" description="Sec23/Sec24 beta-sandwich" evidence="14">
    <location>
        <begin position="631"/>
        <end position="738"/>
    </location>
</feature>
<organism evidence="15 16">
    <name type="scientific">Cystoisospora suis</name>
    <dbReference type="NCBI Taxonomy" id="483139"/>
    <lineage>
        <taxon>Eukaryota</taxon>
        <taxon>Sar</taxon>
        <taxon>Alveolata</taxon>
        <taxon>Apicomplexa</taxon>
        <taxon>Conoidasida</taxon>
        <taxon>Coccidia</taxon>
        <taxon>Eucoccidiorida</taxon>
        <taxon>Eimeriorina</taxon>
        <taxon>Sarcocystidae</taxon>
        <taxon>Cystoisospora</taxon>
    </lineage>
</organism>
<dbReference type="GO" id="GO:0008270">
    <property type="term" value="F:zinc ion binding"/>
    <property type="evidence" value="ECO:0007669"/>
    <property type="project" value="InterPro"/>
</dbReference>
<dbReference type="Gene3D" id="3.40.20.10">
    <property type="entry name" value="Severin"/>
    <property type="match status" value="1"/>
</dbReference>
<dbReference type="AlphaFoldDB" id="A0A2C6JMF9"/>
<dbReference type="OrthoDB" id="49016at2759"/>
<dbReference type="GO" id="GO:0005789">
    <property type="term" value="C:endoplasmic reticulum membrane"/>
    <property type="evidence" value="ECO:0007669"/>
    <property type="project" value="UniProtKB-SubCell"/>
</dbReference>
<feature type="compositionally biased region" description="Low complexity" evidence="10">
    <location>
        <begin position="94"/>
        <end position="107"/>
    </location>
</feature>
<dbReference type="VEuPathDB" id="ToxoDB:CSUI_008597"/>
<keyword evidence="8" id="KW-0333">Golgi apparatus</keyword>
<dbReference type="Proteomes" id="UP000221165">
    <property type="component" value="Unassembled WGS sequence"/>
</dbReference>
<name>A0A2C6JMF9_9APIC</name>
<evidence type="ECO:0000256" key="10">
    <source>
        <dbReference type="SAM" id="MobiDB-lite"/>
    </source>
</evidence>
<dbReference type="InterPro" id="IPR006896">
    <property type="entry name" value="Sec23/24_trunk_dom"/>
</dbReference>
<evidence type="ECO:0000256" key="7">
    <source>
        <dbReference type="ARBA" id="ARBA00022927"/>
    </source>
</evidence>
<accession>A0A2C6JMF9</accession>
<evidence type="ECO:0000256" key="9">
    <source>
        <dbReference type="ARBA" id="ARBA00023136"/>
    </source>
</evidence>
<dbReference type="InterPro" id="IPR036180">
    <property type="entry name" value="Gelsolin-like_dom_sf"/>
</dbReference>
<dbReference type="Pfam" id="PF04815">
    <property type="entry name" value="Sec23_helical"/>
    <property type="match status" value="1"/>
</dbReference>
<reference evidence="15 16" key="1">
    <citation type="journal article" date="2017" name="Int. J. Parasitol.">
        <title>The genome of the protozoan parasite Cystoisospora suis and a reverse vaccinology approach to identify vaccine candidates.</title>
        <authorList>
            <person name="Palmieri N."/>
            <person name="Shrestha A."/>
            <person name="Ruttkowski B."/>
            <person name="Beck T."/>
            <person name="Vogl C."/>
            <person name="Tomley F."/>
            <person name="Blake D.P."/>
            <person name="Joachim A."/>
        </authorList>
    </citation>
    <scope>NUCLEOTIDE SEQUENCE [LARGE SCALE GENOMIC DNA]</scope>
    <source>
        <strain evidence="15 16">Wien I</strain>
    </source>
</reference>
<dbReference type="GeneID" id="94431936"/>
<evidence type="ECO:0000256" key="2">
    <source>
        <dbReference type="ARBA" id="ARBA00004586"/>
    </source>
</evidence>
<feature type="region of interest" description="Disordered" evidence="10">
    <location>
        <begin position="141"/>
        <end position="165"/>
    </location>
</feature>
<dbReference type="Pfam" id="PF08033">
    <property type="entry name" value="Sec23_BS"/>
    <property type="match status" value="1"/>
</dbReference>
<dbReference type="GO" id="GO:0070971">
    <property type="term" value="C:endoplasmic reticulum exit site"/>
    <property type="evidence" value="ECO:0007669"/>
    <property type="project" value="TreeGrafter"/>
</dbReference>
<dbReference type="GO" id="GO:0090110">
    <property type="term" value="P:COPII-coated vesicle cargo loading"/>
    <property type="evidence" value="ECO:0007669"/>
    <property type="project" value="TreeGrafter"/>
</dbReference>
<dbReference type="GO" id="GO:0000139">
    <property type="term" value="C:Golgi membrane"/>
    <property type="evidence" value="ECO:0007669"/>
    <property type="project" value="UniProtKB-SubCell"/>
</dbReference>
<evidence type="ECO:0000256" key="1">
    <source>
        <dbReference type="ARBA" id="ARBA00004394"/>
    </source>
</evidence>
<feature type="region of interest" description="Disordered" evidence="10">
    <location>
        <begin position="89"/>
        <end position="125"/>
    </location>
</feature>
<dbReference type="GO" id="GO:0006886">
    <property type="term" value="P:intracellular protein transport"/>
    <property type="evidence" value="ECO:0007669"/>
    <property type="project" value="InterPro"/>
</dbReference>
<dbReference type="InterPro" id="IPR036174">
    <property type="entry name" value="Znf_Sec23_Sec24_sf"/>
</dbReference>
<feature type="region of interest" description="Disordered" evidence="10">
    <location>
        <begin position="1039"/>
        <end position="1059"/>
    </location>
</feature>
<dbReference type="PANTHER" id="PTHR13803:SF39">
    <property type="entry name" value="SECRETORY 24AB, ISOFORM A"/>
    <property type="match status" value="1"/>
</dbReference>
<feature type="compositionally biased region" description="Polar residues" evidence="10">
    <location>
        <begin position="1"/>
        <end position="10"/>
    </location>
</feature>
<protein>
    <submittedName>
        <fullName evidence="15">Transport protein sec24</fullName>
    </submittedName>
</protein>
<evidence type="ECO:0000256" key="6">
    <source>
        <dbReference type="ARBA" id="ARBA00022892"/>
    </source>
</evidence>
<feature type="compositionally biased region" description="Gly residues" evidence="10">
    <location>
        <begin position="150"/>
        <end position="163"/>
    </location>
</feature>
<dbReference type="SUPFAM" id="SSF82919">
    <property type="entry name" value="Zn-finger domain of Sec23/24"/>
    <property type="match status" value="1"/>
</dbReference>
<dbReference type="SUPFAM" id="SSF81995">
    <property type="entry name" value="beta-sandwich domain of Sec23/24"/>
    <property type="match status" value="1"/>
</dbReference>
<dbReference type="SUPFAM" id="SSF53300">
    <property type="entry name" value="vWA-like"/>
    <property type="match status" value="1"/>
</dbReference>
<evidence type="ECO:0000313" key="16">
    <source>
        <dbReference type="Proteomes" id="UP000221165"/>
    </source>
</evidence>
<dbReference type="InterPro" id="IPR029006">
    <property type="entry name" value="ADF-H/Gelsolin-like_dom_sf"/>
</dbReference>
<keyword evidence="6" id="KW-0931">ER-Golgi transport</keyword>
<dbReference type="GO" id="GO:0000149">
    <property type="term" value="F:SNARE binding"/>
    <property type="evidence" value="ECO:0007669"/>
    <property type="project" value="TreeGrafter"/>
</dbReference>
<dbReference type="Pfam" id="PF04810">
    <property type="entry name" value="zf-Sec23_Sec24"/>
    <property type="match status" value="1"/>
</dbReference>
<evidence type="ECO:0000256" key="3">
    <source>
        <dbReference type="ARBA" id="ARBA00008334"/>
    </source>
</evidence>
<keyword evidence="4" id="KW-0813">Transport</keyword>
<feature type="domain" description="Zinc finger Sec23/Sec24-type" evidence="11">
    <location>
        <begin position="234"/>
        <end position="271"/>
    </location>
</feature>
<evidence type="ECO:0000313" key="15">
    <source>
        <dbReference type="EMBL" id="PHJ17581.1"/>
    </source>
</evidence>
<dbReference type="InterPro" id="IPR012990">
    <property type="entry name" value="Beta-sandwich_Sec23_24"/>
</dbReference>
<dbReference type="InterPro" id="IPR006895">
    <property type="entry name" value="Znf_Sec23_Sec24"/>
</dbReference>
<feature type="domain" description="Sec23/Sec24 helical" evidence="13">
    <location>
        <begin position="749"/>
        <end position="869"/>
    </location>
</feature>
<proteinExistence type="inferred from homology"/>
<evidence type="ECO:0000256" key="5">
    <source>
        <dbReference type="ARBA" id="ARBA00022824"/>
    </source>
</evidence>
<comment type="caution">
    <text evidence="15">The sequence shown here is derived from an EMBL/GenBank/DDBJ whole genome shotgun (WGS) entry which is preliminary data.</text>
</comment>
<evidence type="ECO:0000259" key="12">
    <source>
        <dbReference type="Pfam" id="PF04811"/>
    </source>
</evidence>
<dbReference type="SUPFAM" id="SSF81811">
    <property type="entry name" value="Helical domain of Sec23/24"/>
    <property type="match status" value="1"/>
</dbReference>
<dbReference type="Gene3D" id="3.40.50.410">
    <property type="entry name" value="von Willebrand factor, type A domain"/>
    <property type="match status" value="1"/>
</dbReference>
<comment type="similarity">
    <text evidence="3">Belongs to the SEC23/SEC24 family. SEC24 subfamily.</text>
</comment>
<dbReference type="Gene3D" id="1.20.120.730">
    <property type="entry name" value="Sec23/Sec24 helical domain"/>
    <property type="match status" value="1"/>
</dbReference>
<feature type="region of interest" description="Disordered" evidence="10">
    <location>
        <begin position="1"/>
        <end position="65"/>
    </location>
</feature>
<dbReference type="InterPro" id="IPR050550">
    <property type="entry name" value="SEC23_SEC24_subfamily"/>
</dbReference>
<dbReference type="EMBL" id="MIGC01004859">
    <property type="protein sequence ID" value="PHJ17581.1"/>
    <property type="molecule type" value="Genomic_DNA"/>
</dbReference>
<dbReference type="InterPro" id="IPR036175">
    <property type="entry name" value="Sec23/24_helical_dom_sf"/>
</dbReference>
<comment type="subcellular location">
    <subcellularLocation>
        <location evidence="2">Endoplasmic reticulum membrane</location>
    </subcellularLocation>
    <subcellularLocation>
        <location evidence="1">Golgi apparatus membrane</location>
    </subcellularLocation>
</comment>
<dbReference type="Gene3D" id="2.30.30.380">
    <property type="entry name" value="Zn-finger domain of Sec23/24"/>
    <property type="match status" value="1"/>
</dbReference>
<dbReference type="PANTHER" id="PTHR13803">
    <property type="entry name" value="SEC24-RELATED PROTEIN"/>
    <property type="match status" value="1"/>
</dbReference>
<keyword evidence="9" id="KW-0472">Membrane</keyword>
<evidence type="ECO:0000259" key="11">
    <source>
        <dbReference type="Pfam" id="PF04810"/>
    </source>
</evidence>
<dbReference type="SUPFAM" id="SSF82754">
    <property type="entry name" value="C-terminal, gelsolin-like domain of Sec23/24"/>
    <property type="match status" value="1"/>
</dbReference>
<feature type="region of interest" description="Disordered" evidence="10">
    <location>
        <begin position="556"/>
        <end position="575"/>
    </location>
</feature>
<evidence type="ECO:0000256" key="4">
    <source>
        <dbReference type="ARBA" id="ARBA00022448"/>
    </source>
</evidence>
<sequence length="1059" mass="111471">MMYPPSQQAPLQPGYPAPVPGTNPALQQPYYGNYPQQSVPSQPYTNYAEAQGGPGATYSNGVTPSAAETGATKTASYYYPGGAGGSVVPPPGPYSSSGPRGSVSGPSTAAPFPGSSGAVPPRTPYYPTAGAGTGYPYPSGAAPSSAASGPGMGGLSGADGGFSGSPAQQLLQDVQQFNAPRHFTRAAVARVPHSSSLQQKLHLPVGLVVRPLAPVPAGFAEVPSVNFGSCGVVVRCKRCRTYINPFVHWEAHGRRWVCNLCGFVNDTPQFYMRGLDDQGKREDRFERPELSMGSVEFVAPADYMIRPPQPPAYLFLIDVSAAAVASGLVESACMGIRSALLSGRLPGCTQSGGQGEGQVIEDGRTMVGILTYDSAVHFYALNGGGSGGLAGGKHRPQVLVMPEIDDVFLPLSDDLFVNYVENKDAVLKTLETIPHLWRSNTCIDNCMGSALKAALLVMKHVGGKIMLFSSHPPTIGELVTKRSGGLAGADGAGGGSRQQQQQPDREVELLKPASEVYQQFAQQLTQSQVSVDLFIAPSSCAPSVVGSGYGAPPSFTPAGGYQGGQQGPAKGSSGAVGGGTGVGCPYYDLATVLPLAQLTGGEVRYYAGFHKLQQGEQLENEVFHIMTRTTGWEAVMRIRVSRGWRISSRHGRFYLRGTDLFVLPTVNADSTFSVLMEIDEQSVGGGGGAPGAGSLVNGSGPGGGGGGDNVVAVQAALLYTNSEGERRIRVHTFCLPVSQNIQDIVSSMDPEVVSCLLVQRAIEQSLRSKIADGRVFLQTSCSQLLSVLHSVGSSAGAAAHPVLPSLPHYGASAAGGGSASGGALVEAGRLVALLILGSLKSTAFRPLKDVTTDQRVFEWSRLLSLPVDMICAYLHPRMLALHTLPVPGEGAAVLDGNEEILLPPQLRLTSEEMTQDGAYVVENGEEMLLWIGRSVAPHWLSSVLGVQSLDSVHPDIAASSIGDTQAPLGLHVRAVTEALRRERAPDWMRLSIVRQGDPHEQKFFAQLMEDRVPSLLLTFAEFLQKVDVRAQLQAPALPLMPGSAAGPPPQSMQQQQRTY</sequence>
<dbReference type="InterPro" id="IPR036465">
    <property type="entry name" value="vWFA_dom_sf"/>
</dbReference>
<dbReference type="GO" id="GO:0030127">
    <property type="term" value="C:COPII vesicle coat"/>
    <property type="evidence" value="ECO:0007669"/>
    <property type="project" value="InterPro"/>
</dbReference>
<feature type="compositionally biased region" description="Polar residues" evidence="10">
    <location>
        <begin position="34"/>
        <end position="45"/>
    </location>
</feature>